<proteinExistence type="predicted"/>
<gene>
    <name evidence="1" type="ORF">LFTS_01209</name>
</gene>
<dbReference type="OrthoDB" id="5766125at2"/>
<evidence type="ECO:0008006" key="2">
    <source>
        <dbReference type="Google" id="ProtNLM"/>
    </source>
</evidence>
<name>A0A2I2MG19_9BACT</name>
<sequence length="61" mass="7227">MGTLPDLYNSDFYEWALTNAHLLRKGLISEIDFQHIADELEDMGQKEKRELKSQIRRLIVH</sequence>
<dbReference type="AlphaFoldDB" id="A0A2I2MG19"/>
<protein>
    <recommendedName>
        <fullName evidence="2">DUF29 domain-containing protein</fullName>
    </recommendedName>
</protein>
<dbReference type="PANTHER" id="PTHR34235">
    <property type="entry name" value="SLR1203 PROTEIN-RELATED"/>
    <property type="match status" value="1"/>
</dbReference>
<dbReference type="RefSeq" id="WP_099590509.1">
    <property type="nucleotide sequence ID" value="NZ_OBMB01000001.1"/>
</dbReference>
<dbReference type="InterPro" id="IPR002636">
    <property type="entry name" value="DUF29"/>
</dbReference>
<evidence type="ECO:0000313" key="1">
    <source>
        <dbReference type="EMBL" id="SOU92582.1"/>
    </source>
</evidence>
<dbReference type="EMBL" id="LT966316">
    <property type="protein sequence ID" value="SOU92582.1"/>
    <property type="molecule type" value="Genomic_DNA"/>
</dbReference>
<dbReference type="Pfam" id="PF01724">
    <property type="entry name" value="DUF29"/>
    <property type="match status" value="1"/>
</dbReference>
<dbReference type="PANTHER" id="PTHR34235:SF4">
    <property type="entry name" value="SLR0291 PROTEIN"/>
    <property type="match status" value="1"/>
</dbReference>
<reference evidence="1" key="1">
    <citation type="submission" date="2017-12" db="EMBL/GenBank/DDBJ databases">
        <authorList>
            <consortium name="SysMetEx"/>
        </authorList>
    </citation>
    <scope>NUCLEOTIDE SEQUENCE</scope>
    <source>
        <strain evidence="1">Pb_238</strain>
    </source>
</reference>
<dbReference type="Gene3D" id="1.20.1220.20">
    <property type="entry name" value="Uncharcterised protein PF01724"/>
    <property type="match status" value="1"/>
</dbReference>
<accession>A0A2I2MG19</accession>
<organism evidence="1">
    <name type="scientific">Leptospirillum ferriphilum</name>
    <dbReference type="NCBI Taxonomy" id="178606"/>
    <lineage>
        <taxon>Bacteria</taxon>
        <taxon>Pseudomonadati</taxon>
        <taxon>Nitrospirota</taxon>
        <taxon>Nitrospiria</taxon>
        <taxon>Nitrospirales</taxon>
        <taxon>Nitrospiraceae</taxon>
        <taxon>Leptospirillum</taxon>
    </lineage>
</organism>